<reference evidence="1 2" key="1">
    <citation type="journal article" date="2013" name="Genome Announc.">
        <title>Draft Genome Sequence of the Psychrophilic and Alkaliphilic Rhodonellum psychrophilum Strain GCM71T.</title>
        <authorList>
            <person name="Hauptmann A.L."/>
            <person name="Glaring M.A."/>
            <person name="Hallin P.F."/>
            <person name="Prieme A."/>
            <person name="Stougaard P."/>
        </authorList>
    </citation>
    <scope>NUCLEOTIDE SEQUENCE [LARGE SCALE GENOMIC DNA]</scope>
    <source>
        <strain evidence="1 2">GCM71</strain>
    </source>
</reference>
<dbReference type="AlphaFoldDB" id="U5BXL9"/>
<dbReference type="Gene3D" id="2.40.160.20">
    <property type="match status" value="1"/>
</dbReference>
<evidence type="ECO:0000313" key="1">
    <source>
        <dbReference type="EMBL" id="ERM81346.1"/>
    </source>
</evidence>
<dbReference type="InterPro" id="IPR011250">
    <property type="entry name" value="OMP/PagP_B-barrel"/>
</dbReference>
<dbReference type="Proteomes" id="UP000016843">
    <property type="component" value="Unassembled WGS sequence"/>
</dbReference>
<organism evidence="1 2">
    <name type="scientific">Rhodonellum psychrophilum GCM71 = DSM 17998</name>
    <dbReference type="NCBI Taxonomy" id="1123057"/>
    <lineage>
        <taxon>Bacteria</taxon>
        <taxon>Pseudomonadati</taxon>
        <taxon>Bacteroidota</taxon>
        <taxon>Cytophagia</taxon>
        <taxon>Cytophagales</taxon>
        <taxon>Cytophagaceae</taxon>
        <taxon>Rhodonellum</taxon>
    </lineage>
</organism>
<sequence length="223" mass="24912">MEVSAQVKLENVSIGSSLWLRSYNTPDERSALVNPPTEEGSLNPTHITSLAAELALNEKFSLLSRVGYGTGKYETTFVVGDLIRKETISQRIIPTSIGINYNIFFSDSLDSEDESSKKISLFVGAGLNRYFIQHSISREVNFGPGGFNDISFVGNNYGAYLHVGVRKPLSDRFDLMADLRYNTGFYHHKVYPDELNGASIRKKISAKGAEFGIRLVYKFNHNQ</sequence>
<dbReference type="EMBL" id="AWXR01000053">
    <property type="protein sequence ID" value="ERM81346.1"/>
    <property type="molecule type" value="Genomic_DNA"/>
</dbReference>
<dbReference type="eggNOG" id="ENOG502ZP0X">
    <property type="taxonomic scope" value="Bacteria"/>
</dbReference>
<name>U5BXL9_9BACT</name>
<dbReference type="SUPFAM" id="SSF56925">
    <property type="entry name" value="OMPA-like"/>
    <property type="match status" value="1"/>
</dbReference>
<evidence type="ECO:0008006" key="3">
    <source>
        <dbReference type="Google" id="ProtNLM"/>
    </source>
</evidence>
<proteinExistence type="predicted"/>
<accession>U5BXL9</accession>
<comment type="caution">
    <text evidence="1">The sequence shown here is derived from an EMBL/GenBank/DDBJ whole genome shotgun (WGS) entry which is preliminary data.</text>
</comment>
<keyword evidence="2" id="KW-1185">Reference proteome</keyword>
<protein>
    <recommendedName>
        <fullName evidence="3">Outer membrane protein beta-barrel domain-containing protein</fullName>
    </recommendedName>
</protein>
<evidence type="ECO:0000313" key="2">
    <source>
        <dbReference type="Proteomes" id="UP000016843"/>
    </source>
</evidence>
<gene>
    <name evidence="1" type="ORF">P872_09505</name>
</gene>